<dbReference type="Gene3D" id="3.90.640.60">
    <property type="match status" value="1"/>
</dbReference>
<evidence type="ECO:0000256" key="1">
    <source>
        <dbReference type="SAM" id="MobiDB-lite"/>
    </source>
</evidence>
<feature type="compositionally biased region" description="Basic and acidic residues" evidence="1">
    <location>
        <begin position="456"/>
        <end position="466"/>
    </location>
</feature>
<feature type="compositionally biased region" description="Polar residues" evidence="1">
    <location>
        <begin position="37"/>
        <end position="54"/>
    </location>
</feature>
<feature type="compositionally biased region" description="Acidic residues" evidence="1">
    <location>
        <begin position="351"/>
        <end position="364"/>
    </location>
</feature>
<feature type="compositionally biased region" description="Basic residues" evidence="1">
    <location>
        <begin position="141"/>
        <end position="163"/>
    </location>
</feature>
<gene>
    <name evidence="2" type="ORF">QCA50_017063</name>
</gene>
<feature type="region of interest" description="Disordered" evidence="1">
    <location>
        <begin position="663"/>
        <end position="684"/>
    </location>
</feature>
<evidence type="ECO:0000313" key="3">
    <source>
        <dbReference type="Proteomes" id="UP001385951"/>
    </source>
</evidence>
<feature type="compositionally biased region" description="Basic and acidic residues" evidence="1">
    <location>
        <begin position="670"/>
        <end position="684"/>
    </location>
</feature>
<name>A0AAW0FK19_9APHY</name>
<comment type="caution">
    <text evidence="2">The sequence shown here is derived from an EMBL/GenBank/DDBJ whole genome shotgun (WGS) entry which is preliminary data.</text>
</comment>
<feature type="compositionally biased region" description="Acidic residues" evidence="1">
    <location>
        <begin position="335"/>
        <end position="344"/>
    </location>
</feature>
<dbReference type="EMBL" id="JASBNA010000054">
    <property type="protein sequence ID" value="KAK7679904.1"/>
    <property type="molecule type" value="Genomic_DNA"/>
</dbReference>
<reference evidence="2 3" key="1">
    <citation type="submission" date="2022-09" db="EMBL/GenBank/DDBJ databases">
        <authorList>
            <person name="Palmer J.M."/>
        </authorList>
    </citation>
    <scope>NUCLEOTIDE SEQUENCE [LARGE SCALE GENOMIC DNA]</scope>
    <source>
        <strain evidence="2 3">DSM 7382</strain>
    </source>
</reference>
<protein>
    <submittedName>
        <fullName evidence="2">Uncharacterized protein</fullName>
    </submittedName>
</protein>
<organism evidence="2 3">
    <name type="scientific">Cerrena zonata</name>
    <dbReference type="NCBI Taxonomy" id="2478898"/>
    <lineage>
        <taxon>Eukaryota</taxon>
        <taxon>Fungi</taxon>
        <taxon>Dikarya</taxon>
        <taxon>Basidiomycota</taxon>
        <taxon>Agaricomycotina</taxon>
        <taxon>Agaricomycetes</taxon>
        <taxon>Polyporales</taxon>
        <taxon>Cerrenaceae</taxon>
        <taxon>Cerrena</taxon>
    </lineage>
</organism>
<feature type="compositionally biased region" description="Pro residues" evidence="1">
    <location>
        <begin position="75"/>
        <end position="92"/>
    </location>
</feature>
<feature type="compositionally biased region" description="Basic residues" evidence="1">
    <location>
        <begin position="475"/>
        <end position="495"/>
    </location>
</feature>
<feature type="compositionally biased region" description="Polar residues" evidence="1">
    <location>
        <begin position="427"/>
        <end position="449"/>
    </location>
</feature>
<sequence>MSATVTSGSRTGPSGKRKVVYRQDPDGVFRMKKEFTDATSIASSSHKPEQNQSGLEALNNDKDELIDLSYKFVPVPRPAPAPAPAPADPAPEPAAHRAVSPCSPGPVAPAAVDPTRPSSAGSSAEREPGAKFPNQETESHHRPKTKKNKSKTKHKPKSTKRHSSSTSVETQQALEPPPTITPESEAEFAHKLAEALESATESDLESDFEKNHPEVQPEIIVKPTFWNRLRLKMPANRFDPPKSLSDQRIISYGLGILSAFILQRLSPILGHYALILFDLLKIMILLGIVVGGVCWYAGLIKLSDNVYISNFMDKVRAKINGESPKQKEAPASDLMEYDSDEESDVSWPGASDDDDDSEEEEIEEQPVAKPIVEPKPVAPSNISLPPPTASSSAASTVPPPSPPKSKRRESLTRVTPFVAPPLHHRANTTQPNSTKTNFPQLNRNHTTEAYQRRHSKTEPPRRDLAHSLELGGRPAGRRRTGSHSPVRRTSPHKKLPPQPEDLPLVNEIKLYRDDHSLDGLGVSYEDDDFDTALNYNNDLHSNRHVNRLNSTMSKKSVLGTRANYETFLANAGHESTQVVPVLGYQLVKFASKYLENVGGITIDGELKRLLPHLNEGQINALKTSNIYEVLNDTEGSFYSFDALNTEKNDDDFDVASYVAKEEGGESQMDIDEKKEEEESKPNSELEKNYFLDPVSNEKIYIGKERFQGTSKLVSQIVTAIHKTLTAIPDLEKRQDCYENLIFVGSTFNIPGLKRAIITKLIENHLIKPPSDASKTSDEDKVNSAIAAYQQSDDPYAANDNVALNQVPTTIKAVKYPDYFPEWKKPKETNGSWNDVYFLGGQIYSKQIFGANSNHGGDSFLDADIYEDRGPQAIWDVAL</sequence>
<dbReference type="InterPro" id="IPR043129">
    <property type="entry name" value="ATPase_NBD"/>
</dbReference>
<dbReference type="SUPFAM" id="SSF53067">
    <property type="entry name" value="Actin-like ATPase domain"/>
    <property type="match status" value="1"/>
</dbReference>
<feature type="compositionally biased region" description="Basic and acidic residues" evidence="1">
    <location>
        <begin position="21"/>
        <end position="36"/>
    </location>
</feature>
<proteinExistence type="predicted"/>
<feature type="compositionally biased region" description="Polar residues" evidence="1">
    <location>
        <begin position="1"/>
        <end position="12"/>
    </location>
</feature>
<feature type="region of interest" description="Disordered" evidence="1">
    <location>
        <begin position="1"/>
        <end position="185"/>
    </location>
</feature>
<evidence type="ECO:0000313" key="2">
    <source>
        <dbReference type="EMBL" id="KAK7679904.1"/>
    </source>
</evidence>
<dbReference type="Proteomes" id="UP001385951">
    <property type="component" value="Unassembled WGS sequence"/>
</dbReference>
<accession>A0AAW0FK19</accession>
<feature type="region of interest" description="Disordered" evidence="1">
    <location>
        <begin position="322"/>
        <end position="501"/>
    </location>
</feature>
<dbReference type="Gene3D" id="3.30.420.40">
    <property type="match status" value="1"/>
</dbReference>
<keyword evidence="3" id="KW-1185">Reference proteome</keyword>
<dbReference type="AlphaFoldDB" id="A0AAW0FK19"/>